<comment type="subcellular location">
    <subcellularLocation>
        <location evidence="1">Secreted</location>
    </subcellularLocation>
</comment>
<protein>
    <submittedName>
        <fullName evidence="6">Deleted in autism 1</fullName>
    </submittedName>
</protein>
<organism evidence="6 7">
    <name type="scientific">Brachionus plicatilis</name>
    <name type="common">Marine rotifer</name>
    <name type="synonym">Brachionus muelleri</name>
    <dbReference type="NCBI Taxonomy" id="10195"/>
    <lineage>
        <taxon>Eukaryota</taxon>
        <taxon>Metazoa</taxon>
        <taxon>Spiralia</taxon>
        <taxon>Gnathifera</taxon>
        <taxon>Rotifera</taxon>
        <taxon>Eurotatoria</taxon>
        <taxon>Monogononta</taxon>
        <taxon>Pseudotrocha</taxon>
        <taxon>Ploima</taxon>
        <taxon>Brachionidae</taxon>
        <taxon>Brachionus</taxon>
    </lineage>
</organism>
<dbReference type="InterPro" id="IPR020519">
    <property type="entry name" value="DIPK2A/B"/>
</dbReference>
<dbReference type="EMBL" id="REGN01004525">
    <property type="protein sequence ID" value="RNA17123.1"/>
    <property type="molecule type" value="Genomic_DNA"/>
</dbReference>
<evidence type="ECO:0000256" key="2">
    <source>
        <dbReference type="ARBA" id="ARBA00006338"/>
    </source>
</evidence>
<evidence type="ECO:0000313" key="7">
    <source>
        <dbReference type="Proteomes" id="UP000276133"/>
    </source>
</evidence>
<dbReference type="STRING" id="10195.A0A3M7R0P4"/>
<name>A0A3M7R0P4_BRAPC</name>
<keyword evidence="3" id="KW-0964">Secreted</keyword>
<dbReference type="PANTHER" id="PTHR32073">
    <property type="entry name" value="GH11358P"/>
    <property type="match status" value="1"/>
</dbReference>
<evidence type="ECO:0000313" key="6">
    <source>
        <dbReference type="EMBL" id="RNA17123.1"/>
    </source>
</evidence>
<reference evidence="6 7" key="1">
    <citation type="journal article" date="2018" name="Sci. Rep.">
        <title>Genomic signatures of local adaptation to the degree of environmental predictability in rotifers.</title>
        <authorList>
            <person name="Franch-Gras L."/>
            <person name="Hahn C."/>
            <person name="Garcia-Roger E.M."/>
            <person name="Carmona M.J."/>
            <person name="Serra M."/>
            <person name="Gomez A."/>
        </authorList>
    </citation>
    <scope>NUCLEOTIDE SEQUENCE [LARGE SCALE GENOMIC DNA]</scope>
    <source>
        <strain evidence="6">HYR1</strain>
    </source>
</reference>
<evidence type="ECO:0000256" key="1">
    <source>
        <dbReference type="ARBA" id="ARBA00004613"/>
    </source>
</evidence>
<evidence type="ECO:0000256" key="4">
    <source>
        <dbReference type="ARBA" id="ARBA00022729"/>
    </source>
</evidence>
<keyword evidence="4" id="KW-0732">Signal</keyword>
<dbReference type="PANTHER" id="PTHR32073:SF7">
    <property type="entry name" value="GH11358P"/>
    <property type="match status" value="1"/>
</dbReference>
<dbReference type="Proteomes" id="UP000276133">
    <property type="component" value="Unassembled WGS sequence"/>
</dbReference>
<evidence type="ECO:0000259" key="5">
    <source>
        <dbReference type="Pfam" id="PF12260"/>
    </source>
</evidence>
<proteinExistence type="inferred from homology"/>
<dbReference type="AlphaFoldDB" id="A0A3M7R0P4"/>
<dbReference type="OrthoDB" id="10035316at2759"/>
<dbReference type="Pfam" id="PF12260">
    <property type="entry name" value="PIP49_C"/>
    <property type="match status" value="1"/>
</dbReference>
<comment type="similarity">
    <text evidence="2">Belongs to the DIPK family.</text>
</comment>
<keyword evidence="7" id="KW-1185">Reference proteome</keyword>
<dbReference type="GO" id="GO:0005576">
    <property type="term" value="C:extracellular region"/>
    <property type="evidence" value="ECO:0007669"/>
    <property type="project" value="UniProtKB-SubCell"/>
</dbReference>
<accession>A0A3M7R0P4</accession>
<gene>
    <name evidence="6" type="ORF">BpHYR1_034549</name>
</gene>
<feature type="domain" description="FAM69 protein-kinase" evidence="5">
    <location>
        <begin position="176"/>
        <end position="330"/>
    </location>
</feature>
<dbReference type="InterPro" id="IPR022049">
    <property type="entry name" value="FAM69_kinase_dom"/>
</dbReference>
<evidence type="ECO:0000256" key="3">
    <source>
        <dbReference type="ARBA" id="ARBA00022525"/>
    </source>
</evidence>
<comment type="caution">
    <text evidence="6">The sequence shown here is derived from an EMBL/GenBank/DDBJ whole genome shotgun (WGS) entry which is preliminary data.</text>
</comment>
<sequence>MLYDHVEVEDGRILELHKCPFCYGHSLCNDLLYKGTKLNRYNIGFEDSLLNTYFLQNILNIKNVFFALDSYSGQKMVIKKLAHSSELDEFDQNEKMCVKNENSCLNKAIKLYGEIIKRKFNQKSFQTLSNFLGIDFGRCFSSRLIDLMYKGYFLTYSKSMENLEDFYDHNLALLTILKINPEPIVLQILPKKDGWPFPEFFGSCGRIIVESLEDKTIDQYYNSPFQMRIKIAKRLLEAIKELEYNKFDIGVYLLDLGLENISYDEQNDKIYFIDAENVFLVDKLKIKAEHGEDFENLLNSDFEECGQYGDCLSFNLDKMCESTQVDLNIYSGLVS</sequence>